<dbReference type="OrthoDB" id="5356476at2759"/>
<proteinExistence type="predicted"/>
<accession>A0A9P4NIM9</accession>
<dbReference type="EMBL" id="MU007089">
    <property type="protein sequence ID" value="KAF2422636.1"/>
    <property type="molecule type" value="Genomic_DNA"/>
</dbReference>
<comment type="caution">
    <text evidence="2">The sequence shown here is derived from an EMBL/GenBank/DDBJ whole genome shotgun (WGS) entry which is preliminary data.</text>
</comment>
<gene>
    <name evidence="2" type="ORF">EJ08DRAFT_701591</name>
</gene>
<reference evidence="2" key="1">
    <citation type="journal article" date="2020" name="Stud. Mycol.">
        <title>101 Dothideomycetes genomes: a test case for predicting lifestyles and emergence of pathogens.</title>
        <authorList>
            <person name="Haridas S."/>
            <person name="Albert R."/>
            <person name="Binder M."/>
            <person name="Bloem J."/>
            <person name="Labutti K."/>
            <person name="Salamov A."/>
            <person name="Andreopoulos B."/>
            <person name="Baker S."/>
            <person name="Barry K."/>
            <person name="Bills G."/>
            <person name="Bluhm B."/>
            <person name="Cannon C."/>
            <person name="Castanera R."/>
            <person name="Culley D."/>
            <person name="Daum C."/>
            <person name="Ezra D."/>
            <person name="Gonzalez J."/>
            <person name="Henrissat B."/>
            <person name="Kuo A."/>
            <person name="Liang C."/>
            <person name="Lipzen A."/>
            <person name="Lutzoni F."/>
            <person name="Magnuson J."/>
            <person name="Mondo S."/>
            <person name="Nolan M."/>
            <person name="Ohm R."/>
            <person name="Pangilinan J."/>
            <person name="Park H.-J."/>
            <person name="Ramirez L."/>
            <person name="Alfaro M."/>
            <person name="Sun H."/>
            <person name="Tritt A."/>
            <person name="Yoshinaga Y."/>
            <person name="Zwiers L.-H."/>
            <person name="Turgeon B."/>
            <person name="Goodwin S."/>
            <person name="Spatafora J."/>
            <person name="Crous P."/>
            <person name="Grigoriev I."/>
        </authorList>
    </citation>
    <scope>NUCLEOTIDE SEQUENCE</scope>
    <source>
        <strain evidence="2">CBS 130266</strain>
    </source>
</reference>
<organism evidence="2 3">
    <name type="scientific">Tothia fuscella</name>
    <dbReference type="NCBI Taxonomy" id="1048955"/>
    <lineage>
        <taxon>Eukaryota</taxon>
        <taxon>Fungi</taxon>
        <taxon>Dikarya</taxon>
        <taxon>Ascomycota</taxon>
        <taxon>Pezizomycotina</taxon>
        <taxon>Dothideomycetes</taxon>
        <taxon>Pleosporomycetidae</taxon>
        <taxon>Venturiales</taxon>
        <taxon>Cylindrosympodiaceae</taxon>
        <taxon>Tothia</taxon>
    </lineage>
</organism>
<feature type="compositionally biased region" description="Basic and acidic residues" evidence="1">
    <location>
        <begin position="377"/>
        <end position="390"/>
    </location>
</feature>
<evidence type="ECO:0000313" key="2">
    <source>
        <dbReference type="EMBL" id="KAF2422636.1"/>
    </source>
</evidence>
<evidence type="ECO:0000256" key="1">
    <source>
        <dbReference type="SAM" id="MobiDB-lite"/>
    </source>
</evidence>
<dbReference type="AlphaFoldDB" id="A0A9P4NIM9"/>
<dbReference type="Proteomes" id="UP000800235">
    <property type="component" value="Unassembled WGS sequence"/>
</dbReference>
<keyword evidence="3" id="KW-1185">Reference proteome</keyword>
<protein>
    <submittedName>
        <fullName evidence="2">Uncharacterized protein</fullName>
    </submittedName>
</protein>
<name>A0A9P4NIM9_9PEZI</name>
<sequence length="396" mass="43842">MATRPGQQQPQGAQIPLENFELPQFPAQARGLLALTLTSTIKLEEYPSLLEKPFVVPALPSSIQSLTLELFPLGYPPGFLVRLIDELPDLKSLVVYNQLICGTTPASQVDAVEFFEKALGLRSLHLLDVYAPPPFWDRVAVGFRARERGLMFLEVNYSSRHEDEGMLTRIACDELPLLVTPSLISCSFNVSVPDPTADKTSNLKQGEASIEGPSKGVIAFDTSKSSVLVQALTDEETYPRALKALNTTLYTLKLPQLRTLLAKHKGLMVLNATLELEPTTAFKAELLGMIMLCSSLEQVEIVGSPTEEFHRAAITNDKLLQDASPSQEDIVILAKKCEKLTSFKVNLLRATRWPSIEWKKHGEQWEGGVTLQMEPAESAREVKGSKKKSEAWSPWT</sequence>
<evidence type="ECO:0000313" key="3">
    <source>
        <dbReference type="Proteomes" id="UP000800235"/>
    </source>
</evidence>
<feature type="region of interest" description="Disordered" evidence="1">
    <location>
        <begin position="374"/>
        <end position="396"/>
    </location>
</feature>